<keyword evidence="2" id="KW-1185">Reference proteome</keyword>
<organism evidence="1 2">
    <name type="scientific">Psilocybe cubensis</name>
    <name type="common">Psychedelic mushroom</name>
    <name type="synonym">Stropharia cubensis</name>
    <dbReference type="NCBI Taxonomy" id="181762"/>
    <lineage>
        <taxon>Eukaryota</taxon>
        <taxon>Fungi</taxon>
        <taxon>Dikarya</taxon>
        <taxon>Basidiomycota</taxon>
        <taxon>Agaricomycotina</taxon>
        <taxon>Agaricomycetes</taxon>
        <taxon>Agaricomycetidae</taxon>
        <taxon>Agaricales</taxon>
        <taxon>Agaricineae</taxon>
        <taxon>Strophariaceae</taxon>
        <taxon>Psilocybe</taxon>
    </lineage>
</organism>
<sequence length="289" mass="31001">MPNTSRQHLAAMVPSVGAPFVIEPRSTPTPGPNEVLIEVKSVAVNPLDYFQRYTGFHIDVFPAIIGSDVGGTIIEVGSSVSLELKPGTRVSAFAPTFLLNGSPNYGAFQERVLVPDHFVTPLPNGRVSFNEASILPMALLTAWTGIVYQLGIPTSTTPYKPSDKQGLLIWSGASSVGTMAVKEDGVTVQLAYHTTGDLQDTLKVLQRVKGNGIAKVASAPALTEESPKTNDIEIGFVAPTSSGPKFDEVIDFVFRVWLKERLERAEFSPSPRVQVIGKGLGSLQLALEE</sequence>
<reference evidence="1" key="1">
    <citation type="submission" date="2021-10" db="EMBL/GenBank/DDBJ databases">
        <title>Psilocybe cubensis genome.</title>
        <authorList>
            <person name="Mckernan K.J."/>
            <person name="Crawford S."/>
            <person name="Trippe A."/>
            <person name="Kane L.T."/>
            <person name="Mclaughlin S."/>
        </authorList>
    </citation>
    <scope>NUCLEOTIDE SEQUENCE</scope>
    <source>
        <strain evidence="1">MGC-MH-2018</strain>
    </source>
</reference>
<protein>
    <submittedName>
        <fullName evidence="1">Dehydrogenase orf1</fullName>
    </submittedName>
</protein>
<dbReference type="EMBL" id="JAFIQS020000011">
    <property type="protein sequence ID" value="KAH9476025.1"/>
    <property type="molecule type" value="Genomic_DNA"/>
</dbReference>
<comment type="caution">
    <text evidence="1">The sequence shown here is derived from an EMBL/GenBank/DDBJ whole genome shotgun (WGS) entry which is preliminary data.</text>
</comment>
<accession>A0ACB8GKN5</accession>
<dbReference type="Proteomes" id="UP000664032">
    <property type="component" value="Unassembled WGS sequence"/>
</dbReference>
<evidence type="ECO:0000313" key="2">
    <source>
        <dbReference type="Proteomes" id="UP000664032"/>
    </source>
</evidence>
<evidence type="ECO:0000313" key="1">
    <source>
        <dbReference type="EMBL" id="KAH9476025.1"/>
    </source>
</evidence>
<name>A0ACB8GKN5_PSICU</name>
<proteinExistence type="predicted"/>
<gene>
    <name evidence="1" type="ORF">JR316_0011594</name>
</gene>